<gene>
    <name evidence="10" type="ORF">HH216_05200</name>
</gene>
<protein>
    <recommendedName>
        <fullName evidence="2">alpha-L-rhamnosidase</fullName>
        <ecNumber evidence="2">3.2.1.40</ecNumber>
    </recommendedName>
</protein>
<dbReference type="InterPro" id="IPR008928">
    <property type="entry name" value="6-hairpin_glycosidase_sf"/>
</dbReference>
<feature type="region of interest" description="Disordered" evidence="4">
    <location>
        <begin position="1177"/>
        <end position="1200"/>
    </location>
</feature>
<dbReference type="InterPro" id="IPR013783">
    <property type="entry name" value="Ig-like_fold"/>
</dbReference>
<dbReference type="InterPro" id="IPR012341">
    <property type="entry name" value="6hp_glycosidase-like_sf"/>
</dbReference>
<evidence type="ECO:0000259" key="6">
    <source>
        <dbReference type="Pfam" id="PF05592"/>
    </source>
</evidence>
<dbReference type="NCBIfam" id="TIGR01451">
    <property type="entry name" value="B_ant_repeat"/>
    <property type="match status" value="1"/>
</dbReference>
<accession>A0A7L5DQA4</accession>
<dbReference type="Gene3D" id="1.50.10.10">
    <property type="match status" value="1"/>
</dbReference>
<dbReference type="Pfam" id="PF01345">
    <property type="entry name" value="DUF11"/>
    <property type="match status" value="1"/>
</dbReference>
<sequence>MSRSLLAFVCWLWLGLYSLKAQNVISATALRCENLTNPVALETLKPRLGWQVSGGERGLIQQSYHVLVASSAAKLSRNEGDLWDSGVVQSDRSIWVPYGGQTLTSRAAYFWKVQLTTTNGVTSDWSQPATWTMGLVQPGDRHAQWIGLEQTFPWDQPTANRTRLSARYFRKETQLSKPIRQATAYICGLGLYELHLNGQRIGTQVLAPGPTEFNKRVFYNTFDVTAQLRQGTNALGITLGNGHFFRMRLNQSGLPETTHYGLPRLWFQLEVTYTDGSKQTIISDTSWKVTADGPIRANNEYDGEEYDATHELTNWHQPGYDDSGWLAAESVAAPASRLESQINPPIRVMETLRPRSIRPLRDGVYIMDMGQTMTGWVRMRVSGPRGTRLTMRFAEGLTGDGSLYTENLRSAQQTDVYTLRGDGPEVWEPRFTVHGFRYVELSGFPTMPTADQFDGCVVYDEMVHHGQFTSSNALLNQIVANADWGIKGNYQGIPTDCPQRDERLGWLGDRTTGAQGESFLYDNQALYAKWLGDIEDAQSDQGSIPDVAPSYWKTYTDNITWPAAYASIANMLYDQYGDDGPIRQHYASMKRWIQYIDRYQQNYNYWKDEYGDWAVPPEAPEVIITQDPTRKTPGDVLGSTHYYYVLKLLERFATITGNDTDRAWFAERAGLVKDAFNRNHWDTDKQQYANNTTTANVLPLAFGMVPDDRRDRVTKNLLNRLTGEYNTHVSSGVVGVQWLMRTLTSLGRPDLAYQITTNTTYPSLGYMTQQGATTIWELWNGNTASAFMNSGNHVMLLGDLLVWLYENVAGIKQTEPGFRRLSMVPTPVGDLSRVSASHSSPYGLIGSDWQKNARGFRWSVTVPGNCRAEVAVPASAPELVWEGGRRAVESPDLVFLRQDGDRIVFAVGSGTYVFTNIPPANLTMQLITDKRVVQPGDPLQLYMTVRNEGPETATNVSVGNRLPAELTLLSTAGLSMTDGQLTGQIAQLGPGNQVTYSLLLRPTLPGTYRPTAQVTAADQFDPTSIPNSGTGDGEDDMASVDFRTAQVAPAVFVSPNPFQTPLPAVLTNQPRSDSTKADLSLSMQISQPVLMASAPTALSLLVTHQGGRPVTGISLRLALPTGVSLADGSAAGSSISLTVTGTLATGQTTPVVVMIKATTAQPAIVRAEISAASVADPDSIPNNGLTNGEDDTAQLQIRVR</sequence>
<dbReference type="EMBL" id="CP051677">
    <property type="protein sequence ID" value="QJD77890.1"/>
    <property type="molecule type" value="Genomic_DNA"/>
</dbReference>
<dbReference type="InterPro" id="IPR013737">
    <property type="entry name" value="Bac_rhamnosid_N"/>
</dbReference>
<dbReference type="InterPro" id="IPR035398">
    <property type="entry name" value="Bac_rhamnosid_C"/>
</dbReference>
<dbReference type="InterPro" id="IPR016007">
    <property type="entry name" value="Alpha_rhamnosid"/>
</dbReference>
<dbReference type="InterPro" id="IPR001434">
    <property type="entry name" value="OmcB-like_DUF11"/>
</dbReference>
<evidence type="ECO:0000256" key="1">
    <source>
        <dbReference type="ARBA" id="ARBA00001445"/>
    </source>
</evidence>
<dbReference type="Pfam" id="PF17389">
    <property type="entry name" value="Bac_rhamnosid6H"/>
    <property type="match status" value="1"/>
</dbReference>
<evidence type="ECO:0000259" key="9">
    <source>
        <dbReference type="Pfam" id="PF17390"/>
    </source>
</evidence>
<evidence type="ECO:0000313" key="11">
    <source>
        <dbReference type="Proteomes" id="UP000501128"/>
    </source>
</evidence>
<dbReference type="EC" id="3.2.1.40" evidence="2"/>
<dbReference type="Pfam" id="PF25788">
    <property type="entry name" value="Ig_Rha78A_N"/>
    <property type="match status" value="1"/>
</dbReference>
<feature type="domain" description="Alpha-L-rhamnosidase concanavalin-like" evidence="6">
    <location>
        <begin position="360"/>
        <end position="459"/>
    </location>
</feature>
<evidence type="ECO:0000256" key="3">
    <source>
        <dbReference type="ARBA" id="ARBA00022801"/>
    </source>
</evidence>
<reference evidence="10 11" key="1">
    <citation type="submission" date="2020-04" db="EMBL/GenBank/DDBJ databases">
        <title>Genome sequencing of novel species.</title>
        <authorList>
            <person name="Heo J."/>
            <person name="Kim S.-J."/>
            <person name="Kim J.-S."/>
            <person name="Hong S.-B."/>
            <person name="Kwon S.-W."/>
        </authorList>
    </citation>
    <scope>NUCLEOTIDE SEQUENCE [LARGE SCALE GENOMIC DNA]</scope>
    <source>
        <strain evidence="10 11">CJU-R4</strain>
    </source>
</reference>
<dbReference type="Proteomes" id="UP000501128">
    <property type="component" value="Chromosome"/>
</dbReference>
<dbReference type="Gene3D" id="2.60.420.10">
    <property type="entry name" value="Maltose phosphorylase, domain 3"/>
    <property type="match status" value="1"/>
</dbReference>
<name>A0A7L5DQA4_9BACT</name>
<dbReference type="GO" id="GO:0005975">
    <property type="term" value="P:carbohydrate metabolic process"/>
    <property type="evidence" value="ECO:0007669"/>
    <property type="project" value="InterPro"/>
</dbReference>
<feature type="domain" description="Bacterial alpha-L-rhamnosidase N-terminal" evidence="7">
    <location>
        <begin position="177"/>
        <end position="350"/>
    </location>
</feature>
<dbReference type="Pfam" id="PF08531">
    <property type="entry name" value="Bac_rhamnosid_N"/>
    <property type="match status" value="1"/>
</dbReference>
<keyword evidence="11" id="KW-1185">Reference proteome</keyword>
<keyword evidence="3 10" id="KW-0378">Hydrolase</keyword>
<proteinExistence type="predicted"/>
<dbReference type="RefSeq" id="WP_169549834.1">
    <property type="nucleotide sequence ID" value="NZ_CP051677.1"/>
</dbReference>
<dbReference type="InterPro" id="IPR035396">
    <property type="entry name" value="Bac_rhamnosid6H"/>
</dbReference>
<evidence type="ECO:0000313" key="10">
    <source>
        <dbReference type="EMBL" id="QJD77890.1"/>
    </source>
</evidence>
<dbReference type="AlphaFoldDB" id="A0A7L5DQA4"/>
<evidence type="ECO:0000259" key="5">
    <source>
        <dbReference type="Pfam" id="PF01345"/>
    </source>
</evidence>
<organism evidence="10 11">
    <name type="scientific">Spirosoma rhododendri</name>
    <dbReference type="NCBI Taxonomy" id="2728024"/>
    <lineage>
        <taxon>Bacteria</taxon>
        <taxon>Pseudomonadati</taxon>
        <taxon>Bacteroidota</taxon>
        <taxon>Cytophagia</taxon>
        <taxon>Cytophagales</taxon>
        <taxon>Cytophagaceae</taxon>
        <taxon>Spirosoma</taxon>
    </lineage>
</organism>
<dbReference type="InterPro" id="IPR047589">
    <property type="entry name" value="DUF11_rpt"/>
</dbReference>
<evidence type="ECO:0000259" key="7">
    <source>
        <dbReference type="Pfam" id="PF08531"/>
    </source>
</evidence>
<dbReference type="KEGG" id="srho:HH216_05200"/>
<dbReference type="PANTHER" id="PTHR33307">
    <property type="entry name" value="ALPHA-RHAMNOSIDASE (EUROFUNG)"/>
    <property type="match status" value="1"/>
</dbReference>
<evidence type="ECO:0000259" key="8">
    <source>
        <dbReference type="Pfam" id="PF17389"/>
    </source>
</evidence>
<feature type="domain" description="Alpha-L-rhamnosidase six-hairpin glycosidase" evidence="8">
    <location>
        <begin position="465"/>
        <end position="808"/>
    </location>
</feature>
<dbReference type="Gene3D" id="2.60.40.10">
    <property type="entry name" value="Immunoglobulins"/>
    <property type="match status" value="2"/>
</dbReference>
<dbReference type="SUPFAM" id="SSF48208">
    <property type="entry name" value="Six-hairpin glycosidases"/>
    <property type="match status" value="1"/>
</dbReference>
<dbReference type="InterPro" id="IPR008902">
    <property type="entry name" value="Rhamnosid_concanavalin"/>
</dbReference>
<dbReference type="Pfam" id="PF05592">
    <property type="entry name" value="Bac_rhamnosid"/>
    <property type="match status" value="1"/>
</dbReference>
<evidence type="ECO:0000256" key="4">
    <source>
        <dbReference type="SAM" id="MobiDB-lite"/>
    </source>
</evidence>
<dbReference type="Gene3D" id="2.60.120.260">
    <property type="entry name" value="Galactose-binding domain-like"/>
    <property type="match status" value="2"/>
</dbReference>
<dbReference type="GO" id="GO:0030596">
    <property type="term" value="F:alpha-L-rhamnosidase activity"/>
    <property type="evidence" value="ECO:0007669"/>
    <property type="project" value="UniProtKB-EC"/>
</dbReference>
<dbReference type="Pfam" id="PF17390">
    <property type="entry name" value="Bac_rhamnosid_C"/>
    <property type="match status" value="1"/>
</dbReference>
<evidence type="ECO:0000256" key="2">
    <source>
        <dbReference type="ARBA" id="ARBA00012652"/>
    </source>
</evidence>
<dbReference type="PANTHER" id="PTHR33307:SF6">
    <property type="entry name" value="ALPHA-RHAMNOSIDASE (EUROFUNG)-RELATED"/>
    <property type="match status" value="1"/>
</dbReference>
<comment type="catalytic activity">
    <reaction evidence="1">
        <text>Hydrolysis of terminal non-reducing alpha-L-rhamnose residues in alpha-L-rhamnosides.</text>
        <dbReference type="EC" id="3.2.1.40"/>
    </reaction>
</comment>
<feature type="domain" description="Alpha-L-rhamnosidase C-terminal" evidence="9">
    <location>
        <begin position="810"/>
        <end position="880"/>
    </location>
</feature>
<feature type="domain" description="DUF11" evidence="5">
    <location>
        <begin position="928"/>
        <end position="1029"/>
    </location>
</feature>